<evidence type="ECO:0000256" key="7">
    <source>
        <dbReference type="ARBA" id="ARBA00023163"/>
    </source>
</evidence>
<evidence type="ECO:0000256" key="1">
    <source>
        <dbReference type="ARBA" id="ARBA00004026"/>
    </source>
</evidence>
<keyword evidence="4 12" id="KW-0934">Plastid</keyword>
<evidence type="ECO:0000259" key="11">
    <source>
        <dbReference type="SMART" id="SM00663"/>
    </source>
</evidence>
<dbReference type="InterPro" id="IPR034678">
    <property type="entry name" value="RNApol_RpoC1"/>
</dbReference>
<dbReference type="Gene3D" id="1.10.40.90">
    <property type="match status" value="1"/>
</dbReference>
<feature type="binding site" evidence="9">
    <location>
        <position position="639"/>
    </location>
    <ligand>
        <name>Mg(2+)</name>
        <dbReference type="ChEBI" id="CHEBI:18420"/>
    </ligand>
</feature>
<dbReference type="Pfam" id="PF04983">
    <property type="entry name" value="RNA_pol_Rpb1_3"/>
    <property type="match status" value="1"/>
</dbReference>
<sequence>MTIENTSKITKVDSIRVGLAPPELIKKWAERTLPNGKIVGQVTSSQTVNYKTLKPEKDGLFCERIFGPVKDFECSCGRKKNKTQQQFCPDCNVEFTSARVRRYRLGYIQLVSPVTHVWYLKGRPSYISILLGMRRKEVEAITYCTEPTNISGINFADLYNDEPSSDLESKSFYQTFNDFSVNSDPRTKLNSALESHFEGARLTSEACLPESSIMNQLENDSLQPLVKSNLKTTLETKLLLSQESSKLSLDNLRKITSFQDNQLNNFSKKKQINNYYTVFQNTAWENQEDINTFSYYMSASFGTEDIPIPVYFDRIKDQFMLLNNIYLNPTQFDIPLIGAEAIRFFLKNLDLQALDRQIRVELFDLNETIPEFENENFTFFSEYRDLFSLRAKKLRQLKLVRHFRQTKARPEWMILSVLPVLPPDLRPIIQLDGDQVAVSDLNKLYQKVLFRNNRMKRHKKSNSSNKSDEMKYAQRLLQEAVDALIENGKGGANPICASNDRPLKSLSDMLKGKKGRFRQNLLGKRVDYSGRSVIVVGPKLKLHQCGLPKEMAVELFQPFLIRRLMTTKIVRTIVSAKRLIQRKDPVIWEILQQVLQNHPILLNRAPTLHRLGIQAFQPKLVDGRAILLHPLVCPAFNADFDGDQMAVHVPLSFQARAEAWKLMWSRNNLLSPATGQPILIPSQDMVLGCYYLTTTNSQALHGIGQYFIDLHDVLKAFAKKKIALHTPIWVRWSDRLETGNLIEQPLEIRIDCFGNINNLYLRYQRNFDKVLTEKNKFIRTTAGRVLVNQIILNK</sequence>
<dbReference type="EMBL" id="KM462868">
    <property type="protein sequence ID" value="AIT94017.1"/>
    <property type="molecule type" value="Genomic_DNA"/>
</dbReference>
<evidence type="ECO:0000256" key="2">
    <source>
        <dbReference type="ARBA" id="ARBA00007207"/>
    </source>
</evidence>
<keyword evidence="3 9" id="KW-0240">DNA-directed RNA polymerase</keyword>
<keyword evidence="9" id="KW-0479">Metal-binding</keyword>
<protein>
    <recommendedName>
        <fullName evidence="9">DNA-directed RNA polymerase subunit beta'</fullName>
        <ecNumber evidence="9">2.7.7.6</ecNumber>
    </recommendedName>
    <alternativeName>
        <fullName evidence="9">PEP</fullName>
    </alternativeName>
    <alternativeName>
        <fullName evidence="9">Plastid-encoded RNA polymerase subunit beta'</fullName>
        <shortName evidence="9">RNA polymerase subunit beta'</shortName>
    </alternativeName>
</protein>
<comment type="cofactor">
    <cofactor evidence="9">
        <name>Zn(2+)</name>
        <dbReference type="ChEBI" id="CHEBI:29105"/>
    </cofactor>
    <text evidence="9">Binds 1 Zn(2+) ion per subunit.</text>
</comment>
<feature type="binding site" evidence="9">
    <location>
        <position position="91"/>
    </location>
    <ligand>
        <name>Zn(2+)</name>
        <dbReference type="ChEBI" id="CHEBI:29105"/>
    </ligand>
</feature>
<feature type="binding site" evidence="9">
    <location>
        <position position="643"/>
    </location>
    <ligand>
        <name>Mg(2+)</name>
        <dbReference type="ChEBI" id="CHEBI:18420"/>
    </ligand>
</feature>
<evidence type="ECO:0000256" key="9">
    <source>
        <dbReference type="HAMAP-Rule" id="MF_01323"/>
    </source>
</evidence>
<keyword evidence="7 9" id="KW-0804">Transcription</keyword>
<evidence type="ECO:0000256" key="3">
    <source>
        <dbReference type="ARBA" id="ARBA00022478"/>
    </source>
</evidence>
<evidence type="ECO:0000256" key="4">
    <source>
        <dbReference type="ARBA" id="ARBA00022640"/>
    </source>
</evidence>
<dbReference type="InterPro" id="IPR044893">
    <property type="entry name" value="RNA_pol_Rpb1_clamp_domain"/>
</dbReference>
<evidence type="ECO:0000256" key="5">
    <source>
        <dbReference type="ARBA" id="ARBA00022679"/>
    </source>
</evidence>
<comment type="similarity">
    <text evidence="2 9">Belongs to the RNA polymerase beta' chain family. RpoC1 subfamily.</text>
</comment>
<dbReference type="Pfam" id="PF04997">
    <property type="entry name" value="RNA_pol_Rpb1_1"/>
    <property type="match status" value="1"/>
</dbReference>
<dbReference type="SUPFAM" id="SSF64484">
    <property type="entry name" value="beta and beta-prime subunits of DNA dependent RNA-polymerase"/>
    <property type="match status" value="1"/>
</dbReference>
<organism evidence="12">
    <name type="scientific">Koliella longiseta</name>
    <dbReference type="NCBI Taxonomy" id="33092"/>
    <lineage>
        <taxon>Eukaryota</taxon>
        <taxon>Viridiplantae</taxon>
        <taxon>Chlorophyta</taxon>
        <taxon>core chlorophytes</taxon>
        <taxon>Trebouxiophyceae</taxon>
        <taxon>Prasiolales</taxon>
        <taxon>Koliellaceae</taxon>
        <taxon>Koliella</taxon>
    </lineage>
</organism>
<feature type="binding site" evidence="9">
    <location>
        <position position="76"/>
    </location>
    <ligand>
        <name>Zn(2+)</name>
        <dbReference type="ChEBI" id="CHEBI:29105"/>
    </ligand>
</feature>
<dbReference type="Gene3D" id="2.40.40.20">
    <property type="match status" value="1"/>
</dbReference>
<dbReference type="EC" id="2.7.7.6" evidence="9"/>
<dbReference type="InterPro" id="IPR007080">
    <property type="entry name" value="RNA_pol_Rpb1_1"/>
</dbReference>
<name>A0A097KLG6_9CHLO</name>
<dbReference type="Gene3D" id="1.10.274.100">
    <property type="entry name" value="RNA polymerase Rpb1, domain 3"/>
    <property type="match status" value="1"/>
</dbReference>
<dbReference type="GO" id="GO:0006351">
    <property type="term" value="P:DNA-templated transcription"/>
    <property type="evidence" value="ECO:0007669"/>
    <property type="project" value="UniProtKB-UniRule"/>
</dbReference>
<dbReference type="AlphaFoldDB" id="A0A097KLG6"/>
<keyword evidence="5 9" id="KW-0808">Transferase</keyword>
<reference evidence="12" key="1">
    <citation type="journal article" date="2014" name="BMC Evol. Biol.">
        <title>Chloroplast phylogenomic analysis resolves deep-level relationships within the green algal class Trebouxiophyceae.</title>
        <authorList>
            <person name="Lemieux C."/>
            <person name="Otis C."/>
            <person name="Turmel M."/>
        </authorList>
    </citation>
    <scope>NUCLEOTIDE SEQUENCE</scope>
</reference>
<dbReference type="InterPro" id="IPR000722">
    <property type="entry name" value="RNA_pol_asu"/>
</dbReference>
<keyword evidence="12" id="KW-0150">Chloroplast</keyword>
<comment type="function">
    <text evidence="1 9 10">DNA-dependent RNA polymerase catalyzes the transcription of DNA into RNA using the four ribonucleoside triphosphates as substrates.</text>
</comment>
<dbReference type="InterPro" id="IPR042102">
    <property type="entry name" value="RNA_pol_Rpb1_3_sf"/>
</dbReference>
<dbReference type="PANTHER" id="PTHR19376:SF54">
    <property type="entry name" value="DNA-DIRECTED RNA POLYMERASE SUBUNIT BETA"/>
    <property type="match status" value="1"/>
</dbReference>
<evidence type="ECO:0000256" key="6">
    <source>
        <dbReference type="ARBA" id="ARBA00022695"/>
    </source>
</evidence>
<keyword evidence="6 9" id="KW-0548">Nucleotidyltransferase</keyword>
<keyword evidence="9" id="KW-0862">Zinc</keyword>
<dbReference type="InterPro" id="IPR045867">
    <property type="entry name" value="DNA-dir_RpoC_beta_prime"/>
</dbReference>
<evidence type="ECO:0000256" key="8">
    <source>
        <dbReference type="ARBA" id="ARBA00048552"/>
    </source>
</evidence>
<dbReference type="SMART" id="SM00663">
    <property type="entry name" value="RPOLA_N"/>
    <property type="match status" value="1"/>
</dbReference>
<feature type="binding site" evidence="9">
    <location>
        <position position="74"/>
    </location>
    <ligand>
        <name>Zn(2+)</name>
        <dbReference type="ChEBI" id="CHEBI:29105"/>
    </ligand>
</feature>
<dbReference type="RefSeq" id="YP_009105340.1">
    <property type="nucleotide sequence ID" value="NC_025531.1"/>
</dbReference>
<geneLocation type="chloroplast" evidence="12"/>
<dbReference type="GO" id="GO:0003899">
    <property type="term" value="F:DNA-directed RNA polymerase activity"/>
    <property type="evidence" value="ECO:0007669"/>
    <property type="project" value="UniProtKB-UniRule"/>
</dbReference>
<feature type="binding site" evidence="9">
    <location>
        <position position="88"/>
    </location>
    <ligand>
        <name>Zn(2+)</name>
        <dbReference type="ChEBI" id="CHEBI:29105"/>
    </ligand>
</feature>
<accession>A0A097KLG6</accession>
<dbReference type="InterPro" id="IPR006592">
    <property type="entry name" value="RNA_pol_N"/>
</dbReference>
<evidence type="ECO:0000313" key="12">
    <source>
        <dbReference type="EMBL" id="AIT94017.1"/>
    </source>
</evidence>
<dbReference type="InterPro" id="IPR007066">
    <property type="entry name" value="RNA_pol_Rpb1_3"/>
</dbReference>
<dbReference type="GO" id="GO:0009507">
    <property type="term" value="C:chloroplast"/>
    <property type="evidence" value="ECO:0007669"/>
    <property type="project" value="UniProtKB-SubCell"/>
</dbReference>
<comment type="subunit">
    <text evidence="9">In plastids the minimal PEP RNA polymerase catalytic core is composed of four subunits: alpha, beta, beta', and beta''. When a (nuclear-encoded) sigma factor is associated with the core the holoenzyme is formed, which can initiate transcription.</text>
</comment>
<dbReference type="GO" id="GO:0000428">
    <property type="term" value="C:DNA-directed RNA polymerase complex"/>
    <property type="evidence" value="ECO:0007669"/>
    <property type="project" value="UniProtKB-KW"/>
</dbReference>
<keyword evidence="9" id="KW-0460">Magnesium</keyword>
<dbReference type="Gene3D" id="4.10.860.120">
    <property type="entry name" value="RNA polymerase II, clamp domain"/>
    <property type="match status" value="1"/>
</dbReference>
<feature type="binding site" evidence="9">
    <location>
        <position position="641"/>
    </location>
    <ligand>
        <name>Mg(2+)</name>
        <dbReference type="ChEBI" id="CHEBI:18420"/>
    </ligand>
</feature>
<dbReference type="Pfam" id="PF00623">
    <property type="entry name" value="RNA_pol_Rpb1_2"/>
    <property type="match status" value="2"/>
</dbReference>
<dbReference type="GO" id="GO:0000287">
    <property type="term" value="F:magnesium ion binding"/>
    <property type="evidence" value="ECO:0007669"/>
    <property type="project" value="UniProtKB-UniRule"/>
</dbReference>
<comment type="catalytic activity">
    <reaction evidence="8 9 10">
        <text>RNA(n) + a ribonucleoside 5'-triphosphate = RNA(n+1) + diphosphate</text>
        <dbReference type="Rhea" id="RHEA:21248"/>
        <dbReference type="Rhea" id="RHEA-COMP:14527"/>
        <dbReference type="Rhea" id="RHEA-COMP:17342"/>
        <dbReference type="ChEBI" id="CHEBI:33019"/>
        <dbReference type="ChEBI" id="CHEBI:61557"/>
        <dbReference type="ChEBI" id="CHEBI:140395"/>
        <dbReference type="EC" id="2.7.7.6"/>
    </reaction>
</comment>
<dbReference type="GeneID" id="22159221"/>
<gene>
    <name evidence="9 12" type="primary">rpoC1</name>
</gene>
<comment type="cofactor">
    <cofactor evidence="9">
        <name>Mg(2+)</name>
        <dbReference type="ChEBI" id="CHEBI:18420"/>
    </cofactor>
    <text evidence="9">Binds 1 Mg(2+) ion per subunit.</text>
</comment>
<feature type="domain" description="RNA polymerase N-terminal" evidence="11">
    <location>
        <begin position="411"/>
        <end position="693"/>
    </location>
</feature>
<dbReference type="GO" id="GO:0008270">
    <property type="term" value="F:zinc ion binding"/>
    <property type="evidence" value="ECO:0007669"/>
    <property type="project" value="UniProtKB-UniRule"/>
</dbReference>
<evidence type="ECO:0000256" key="10">
    <source>
        <dbReference type="RuleBase" id="RU004279"/>
    </source>
</evidence>
<proteinExistence type="inferred from homology"/>
<dbReference type="PANTHER" id="PTHR19376">
    <property type="entry name" value="DNA-DIRECTED RNA POLYMERASE"/>
    <property type="match status" value="1"/>
</dbReference>
<comment type="subcellular location">
    <subcellularLocation>
        <location evidence="9">Plastid</location>
        <location evidence="9">Chloroplast</location>
    </subcellularLocation>
</comment>
<dbReference type="GO" id="GO:0003677">
    <property type="term" value="F:DNA binding"/>
    <property type="evidence" value="ECO:0007669"/>
    <property type="project" value="UniProtKB-UniRule"/>
</dbReference>
<dbReference type="HAMAP" id="MF_01323">
    <property type="entry name" value="RNApol_bact_RpoC1"/>
    <property type="match status" value="1"/>
</dbReference>